<keyword evidence="5" id="KW-1185">Reference proteome</keyword>
<sequence>MSQERETTVLVIDDCEAKRDLASHILRKAGFRVYAAEFGQEGLEISRQCDPDMILLDFQLPDIDGAAVLKGLRREPATKDVHVASISVSSSLVEEVDYRSVGYDSRFDMTKIRELPSFIEATLERRGTDADPLEAVWDRR</sequence>
<gene>
    <name evidence="4" type="primary">yycF_2</name>
    <name evidence="4" type="ORF">Pan216_52700</name>
</gene>
<dbReference type="PANTHER" id="PTHR44591">
    <property type="entry name" value="STRESS RESPONSE REGULATOR PROTEIN 1"/>
    <property type="match status" value="1"/>
</dbReference>
<dbReference type="RefSeq" id="WP_145262549.1">
    <property type="nucleotide sequence ID" value="NZ_CP036279.1"/>
</dbReference>
<feature type="domain" description="Response regulatory" evidence="3">
    <location>
        <begin position="8"/>
        <end position="126"/>
    </location>
</feature>
<dbReference type="AlphaFoldDB" id="A0A518BBL4"/>
<dbReference type="EMBL" id="CP036279">
    <property type="protein sequence ID" value="QDU64380.1"/>
    <property type="molecule type" value="Genomic_DNA"/>
</dbReference>
<dbReference type="Pfam" id="PF00072">
    <property type="entry name" value="Response_reg"/>
    <property type="match status" value="1"/>
</dbReference>
<evidence type="ECO:0000256" key="2">
    <source>
        <dbReference type="PROSITE-ProRule" id="PRU00169"/>
    </source>
</evidence>
<dbReference type="PROSITE" id="PS50110">
    <property type="entry name" value="RESPONSE_REGULATORY"/>
    <property type="match status" value="1"/>
</dbReference>
<organism evidence="4 5">
    <name type="scientific">Kolteria novifilia</name>
    <dbReference type="NCBI Taxonomy" id="2527975"/>
    <lineage>
        <taxon>Bacteria</taxon>
        <taxon>Pseudomonadati</taxon>
        <taxon>Planctomycetota</taxon>
        <taxon>Planctomycetia</taxon>
        <taxon>Kolteriales</taxon>
        <taxon>Kolteriaceae</taxon>
        <taxon>Kolteria</taxon>
    </lineage>
</organism>
<evidence type="ECO:0000313" key="5">
    <source>
        <dbReference type="Proteomes" id="UP000317093"/>
    </source>
</evidence>
<evidence type="ECO:0000313" key="4">
    <source>
        <dbReference type="EMBL" id="QDU64380.1"/>
    </source>
</evidence>
<dbReference type="PANTHER" id="PTHR44591:SF3">
    <property type="entry name" value="RESPONSE REGULATORY DOMAIN-CONTAINING PROTEIN"/>
    <property type="match status" value="1"/>
</dbReference>
<dbReference type="InterPro" id="IPR050595">
    <property type="entry name" value="Bact_response_regulator"/>
</dbReference>
<dbReference type="Proteomes" id="UP000317093">
    <property type="component" value="Chromosome"/>
</dbReference>
<dbReference type="GO" id="GO:0000160">
    <property type="term" value="P:phosphorelay signal transduction system"/>
    <property type="evidence" value="ECO:0007669"/>
    <property type="project" value="InterPro"/>
</dbReference>
<name>A0A518BBL4_9BACT</name>
<reference evidence="4 5" key="1">
    <citation type="submission" date="2019-02" db="EMBL/GenBank/DDBJ databases">
        <title>Deep-cultivation of Planctomycetes and their phenomic and genomic characterization uncovers novel biology.</title>
        <authorList>
            <person name="Wiegand S."/>
            <person name="Jogler M."/>
            <person name="Boedeker C."/>
            <person name="Pinto D."/>
            <person name="Vollmers J."/>
            <person name="Rivas-Marin E."/>
            <person name="Kohn T."/>
            <person name="Peeters S.H."/>
            <person name="Heuer A."/>
            <person name="Rast P."/>
            <person name="Oberbeckmann S."/>
            <person name="Bunk B."/>
            <person name="Jeske O."/>
            <person name="Meyerdierks A."/>
            <person name="Storesund J.E."/>
            <person name="Kallscheuer N."/>
            <person name="Luecker S."/>
            <person name="Lage O.M."/>
            <person name="Pohl T."/>
            <person name="Merkel B.J."/>
            <person name="Hornburger P."/>
            <person name="Mueller R.-W."/>
            <person name="Bruemmer F."/>
            <person name="Labrenz M."/>
            <person name="Spormann A.M."/>
            <person name="Op den Camp H."/>
            <person name="Overmann J."/>
            <person name="Amann R."/>
            <person name="Jetten M.S.M."/>
            <person name="Mascher T."/>
            <person name="Medema M.H."/>
            <person name="Devos D.P."/>
            <person name="Kaster A.-K."/>
            <person name="Ovreas L."/>
            <person name="Rohde M."/>
            <person name="Galperin M.Y."/>
            <person name="Jogler C."/>
        </authorList>
    </citation>
    <scope>NUCLEOTIDE SEQUENCE [LARGE SCALE GENOMIC DNA]</scope>
    <source>
        <strain evidence="4 5">Pan216</strain>
    </source>
</reference>
<dbReference type="SUPFAM" id="SSF52172">
    <property type="entry name" value="CheY-like"/>
    <property type="match status" value="1"/>
</dbReference>
<keyword evidence="1 2" id="KW-0597">Phosphoprotein</keyword>
<evidence type="ECO:0000259" key="3">
    <source>
        <dbReference type="PROSITE" id="PS50110"/>
    </source>
</evidence>
<dbReference type="Gene3D" id="3.40.50.2300">
    <property type="match status" value="1"/>
</dbReference>
<dbReference type="InterPro" id="IPR011006">
    <property type="entry name" value="CheY-like_superfamily"/>
</dbReference>
<dbReference type="KEGG" id="knv:Pan216_52700"/>
<dbReference type="InterPro" id="IPR001789">
    <property type="entry name" value="Sig_transdc_resp-reg_receiver"/>
</dbReference>
<dbReference type="SMART" id="SM00448">
    <property type="entry name" value="REC"/>
    <property type="match status" value="1"/>
</dbReference>
<dbReference type="OrthoDB" id="282973at2"/>
<evidence type="ECO:0000256" key="1">
    <source>
        <dbReference type="ARBA" id="ARBA00022553"/>
    </source>
</evidence>
<proteinExistence type="predicted"/>
<accession>A0A518BBL4</accession>
<protein>
    <submittedName>
        <fullName evidence="4">Transcriptional regulatory protein YycF</fullName>
    </submittedName>
</protein>
<feature type="modified residue" description="4-aspartylphosphate" evidence="2">
    <location>
        <position position="57"/>
    </location>
</feature>